<dbReference type="SUPFAM" id="SSF52540">
    <property type="entry name" value="P-loop containing nucleoside triphosphate hydrolases"/>
    <property type="match status" value="1"/>
</dbReference>
<dbReference type="InterPro" id="IPR027417">
    <property type="entry name" value="P-loop_NTPase"/>
</dbReference>
<dbReference type="PANTHER" id="PTHR43117:SF4">
    <property type="entry name" value="OSMOPROTECTANT IMPORT ATP-BINDING PROTEIN OSMV"/>
    <property type="match status" value="1"/>
</dbReference>
<dbReference type="PROSITE" id="PS00211">
    <property type="entry name" value="ABC_TRANSPORTER_1"/>
    <property type="match status" value="1"/>
</dbReference>
<comment type="similarity">
    <text evidence="1">Belongs to the ABC transporter superfamily.</text>
</comment>
<gene>
    <name evidence="6" type="ORF">J2Z81_000232</name>
</gene>
<organism evidence="6 7">
    <name type="scientific">Virgibacillus alimentarius</name>
    <dbReference type="NCBI Taxonomy" id="698769"/>
    <lineage>
        <taxon>Bacteria</taxon>
        <taxon>Bacillati</taxon>
        <taxon>Bacillota</taxon>
        <taxon>Bacilli</taxon>
        <taxon>Bacillales</taxon>
        <taxon>Bacillaceae</taxon>
        <taxon>Virgibacillus</taxon>
    </lineage>
</organism>
<evidence type="ECO:0000313" key="6">
    <source>
        <dbReference type="EMBL" id="MBP2256300.1"/>
    </source>
</evidence>
<sequence>MIEFDNVKKMYNDGTLAVSDYSITINEGELVTLIGPSGCGKTTVLKMLNRLIEPTEGAIYINGTEINKYNIHELRWNIGYVLQEIALFPHLTIEENISIVPEMKKWNRETIRKRTHDLLSMVGLEPSTFRKRMPSELSGGQQQRIGVVRALAADPDIILMDEPFSALDPISREQLQKDIRKLQREIKKTIVFVTHDMDEAIALGDRVCLMKKGKIVQYDTPPRLMMHPKDQFVKDFIGERKSPWQTSVEMVANQSGDHVISVKKAENVFPTAGKFILKDGQNRYAGAIDNGRSIQLKTINHDVPLYKATEMLQENDQQLLPVLKKQRLVGVLNYKSIVDFLKRQTKANNEETMYE</sequence>
<name>A0ABS4S486_9BACI</name>
<keyword evidence="3" id="KW-0547">Nucleotide-binding</keyword>
<comment type="caution">
    <text evidence="6">The sequence shown here is derived from an EMBL/GenBank/DDBJ whole genome shotgun (WGS) entry which is preliminary data.</text>
</comment>
<dbReference type="SUPFAM" id="SSF54631">
    <property type="entry name" value="CBS-domain pair"/>
    <property type="match status" value="1"/>
</dbReference>
<dbReference type="PROSITE" id="PS50893">
    <property type="entry name" value="ABC_TRANSPORTER_2"/>
    <property type="match status" value="1"/>
</dbReference>
<evidence type="ECO:0000313" key="7">
    <source>
        <dbReference type="Proteomes" id="UP001519294"/>
    </source>
</evidence>
<dbReference type="GO" id="GO:0005524">
    <property type="term" value="F:ATP binding"/>
    <property type="evidence" value="ECO:0007669"/>
    <property type="project" value="UniProtKB-KW"/>
</dbReference>
<evidence type="ECO:0000256" key="4">
    <source>
        <dbReference type="ARBA" id="ARBA00022840"/>
    </source>
</evidence>
<proteinExistence type="inferred from homology"/>
<evidence type="ECO:0000256" key="2">
    <source>
        <dbReference type="ARBA" id="ARBA00022448"/>
    </source>
</evidence>
<keyword evidence="2" id="KW-0813">Transport</keyword>
<accession>A0ABS4S486</accession>
<dbReference type="Pfam" id="PF00005">
    <property type="entry name" value="ABC_tran"/>
    <property type="match status" value="1"/>
</dbReference>
<evidence type="ECO:0000259" key="5">
    <source>
        <dbReference type="PROSITE" id="PS50893"/>
    </source>
</evidence>
<dbReference type="EMBL" id="JAGIKX010000001">
    <property type="protein sequence ID" value="MBP2256300.1"/>
    <property type="molecule type" value="Genomic_DNA"/>
</dbReference>
<dbReference type="InterPro" id="IPR017871">
    <property type="entry name" value="ABC_transporter-like_CS"/>
</dbReference>
<dbReference type="InterPro" id="IPR046342">
    <property type="entry name" value="CBS_dom_sf"/>
</dbReference>
<dbReference type="Gene3D" id="3.40.50.300">
    <property type="entry name" value="P-loop containing nucleotide triphosphate hydrolases"/>
    <property type="match status" value="1"/>
</dbReference>
<reference evidence="6 7" key="1">
    <citation type="submission" date="2021-03" db="EMBL/GenBank/DDBJ databases">
        <title>Genomic Encyclopedia of Type Strains, Phase IV (KMG-IV): sequencing the most valuable type-strain genomes for metagenomic binning, comparative biology and taxonomic classification.</title>
        <authorList>
            <person name="Goeker M."/>
        </authorList>
    </citation>
    <scope>NUCLEOTIDE SEQUENCE [LARGE SCALE GENOMIC DNA]</scope>
    <source>
        <strain evidence="6 7">DSM 25790</strain>
    </source>
</reference>
<protein>
    <submittedName>
        <fullName evidence="6">Osmoprotectant transport system ATP-binding protein</fullName>
    </submittedName>
</protein>
<keyword evidence="4 6" id="KW-0067">ATP-binding</keyword>
<dbReference type="RefSeq" id="WP_226370549.1">
    <property type="nucleotide sequence ID" value="NZ_JAGIKX010000001.1"/>
</dbReference>
<dbReference type="PANTHER" id="PTHR43117">
    <property type="entry name" value="OSMOPROTECTANT IMPORT ATP-BINDING PROTEIN OSMV"/>
    <property type="match status" value="1"/>
</dbReference>
<dbReference type="Gene3D" id="3.10.580.10">
    <property type="entry name" value="CBS-domain"/>
    <property type="match status" value="1"/>
</dbReference>
<dbReference type="InterPro" id="IPR003593">
    <property type="entry name" value="AAA+_ATPase"/>
</dbReference>
<feature type="domain" description="ABC transporter" evidence="5">
    <location>
        <begin position="2"/>
        <end position="237"/>
    </location>
</feature>
<evidence type="ECO:0000256" key="3">
    <source>
        <dbReference type="ARBA" id="ARBA00022741"/>
    </source>
</evidence>
<keyword evidence="7" id="KW-1185">Reference proteome</keyword>
<dbReference type="SMART" id="SM00382">
    <property type="entry name" value="AAA"/>
    <property type="match status" value="1"/>
</dbReference>
<evidence type="ECO:0000256" key="1">
    <source>
        <dbReference type="ARBA" id="ARBA00005417"/>
    </source>
</evidence>
<dbReference type="Proteomes" id="UP001519294">
    <property type="component" value="Unassembled WGS sequence"/>
</dbReference>
<dbReference type="InterPro" id="IPR003439">
    <property type="entry name" value="ABC_transporter-like_ATP-bd"/>
</dbReference>